<gene>
    <name evidence="4" type="ORF">SOCEGT47_021620</name>
</gene>
<protein>
    <recommendedName>
        <fullName evidence="3">IgGFc-binding protein N-terminal domain-containing protein</fullName>
    </recommendedName>
</protein>
<dbReference type="Pfam" id="PF17517">
    <property type="entry name" value="IgGFc_binding"/>
    <property type="match status" value="1"/>
</dbReference>
<evidence type="ECO:0000256" key="2">
    <source>
        <dbReference type="SAM" id="SignalP"/>
    </source>
</evidence>
<feature type="domain" description="IgGFc-binding protein N-terminal" evidence="3">
    <location>
        <begin position="263"/>
        <end position="587"/>
    </location>
</feature>
<feature type="chain" id="PRO_5020939657" description="IgGFc-binding protein N-terminal domain-containing protein" evidence="2">
    <location>
        <begin position="31"/>
        <end position="620"/>
    </location>
</feature>
<reference evidence="4 5" key="1">
    <citation type="submission" date="2015-09" db="EMBL/GenBank/DDBJ databases">
        <title>Sorangium comparison.</title>
        <authorList>
            <person name="Zaburannyi N."/>
            <person name="Bunk B."/>
            <person name="Overmann J."/>
            <person name="Mueller R."/>
        </authorList>
    </citation>
    <scope>NUCLEOTIDE SEQUENCE [LARGE SCALE GENOMIC DNA]</scope>
    <source>
        <strain evidence="4 5">So ceGT47</strain>
    </source>
</reference>
<dbReference type="Proteomes" id="UP000295781">
    <property type="component" value="Chromosome"/>
</dbReference>
<name>A0A4P2PXS5_SORCE</name>
<dbReference type="PROSITE" id="PS51257">
    <property type="entry name" value="PROKAR_LIPOPROTEIN"/>
    <property type="match status" value="1"/>
</dbReference>
<keyword evidence="2" id="KW-0732">Signal</keyword>
<dbReference type="PANTHER" id="PTHR46534">
    <property type="entry name" value="IGGFC_BINDING DOMAIN-CONTAINING PROTEIN"/>
    <property type="match status" value="1"/>
</dbReference>
<dbReference type="AlphaFoldDB" id="A0A4P2PXS5"/>
<evidence type="ECO:0000313" key="4">
    <source>
        <dbReference type="EMBL" id="AUX21675.1"/>
    </source>
</evidence>
<sequence length="620" mass="64971">MANMARYRRHTILGLMAATAGVMGSFAACADSYRSEATGSGTGPGGASGSGTGGVGGVGTGGSGGDDLSTGSFGEGGACEYTCSNDLKKVISCNGVPIQTCGPDEGCVNAECVPGPCEAAKRSKSSYGCDFWALKTAQRPQAQGACFAAFIANTWEKEVKIAVERNGESLPVDTFAFIPKGQGANVTYMPYNPNVGLGIGEVAVLFLSRRSGGLLACPKTPAVQTETGVAGTGRGSAFHITTDYPVVAYQIAPYGGGETSYTSATLLLPTSSWDTNYVAVSAFPMSNFHPEDAPAGLPSLEIVAHEDDTEVTILPNQDIVGAGPPDAPVVAPASKGVPVTYALNKGEFLQISQDMELTGSPIESNKPIGVFGASSCMYVPLEDKDCDSAHQQIAPVRATGSEYVAVRHEGRMGGSDEAPPWRLVGMVDGTELSWEPSKPNGAPDVLGFGEVLTFSAAGPFVVKSQDAEHPFYLGGYMTGGARFQGEGDPEWVNVIPPSQFLNYYVLFTDPTYPQTSLNVVRTRSRVDGRFADVTLECMGVLTGWERIGDYEYTRVQLVSGDFQGSGNCINGRHMMSSDLPFGVTVWGWGATSGTPEVSYAYPAGAGFQPINEIKIPPVPR</sequence>
<evidence type="ECO:0000256" key="1">
    <source>
        <dbReference type="SAM" id="MobiDB-lite"/>
    </source>
</evidence>
<feature type="region of interest" description="Disordered" evidence="1">
    <location>
        <begin position="40"/>
        <end position="61"/>
    </location>
</feature>
<feature type="signal peptide" evidence="2">
    <location>
        <begin position="1"/>
        <end position="30"/>
    </location>
</feature>
<dbReference type="PANTHER" id="PTHR46534:SF1">
    <property type="entry name" value="IGGFC-BINDING PROTEIN N-TERMINAL DOMAIN-CONTAINING PROTEIN"/>
    <property type="match status" value="1"/>
</dbReference>
<evidence type="ECO:0000259" key="3">
    <source>
        <dbReference type="Pfam" id="PF17517"/>
    </source>
</evidence>
<proteinExistence type="predicted"/>
<dbReference type="InterPro" id="IPR035234">
    <property type="entry name" value="IgGFc-bd_N"/>
</dbReference>
<dbReference type="EMBL" id="CP012670">
    <property type="protein sequence ID" value="AUX21675.1"/>
    <property type="molecule type" value="Genomic_DNA"/>
</dbReference>
<accession>A0A4P2PXS5</accession>
<evidence type="ECO:0000313" key="5">
    <source>
        <dbReference type="Proteomes" id="UP000295781"/>
    </source>
</evidence>
<organism evidence="4 5">
    <name type="scientific">Sorangium cellulosum</name>
    <name type="common">Polyangium cellulosum</name>
    <dbReference type="NCBI Taxonomy" id="56"/>
    <lineage>
        <taxon>Bacteria</taxon>
        <taxon>Pseudomonadati</taxon>
        <taxon>Myxococcota</taxon>
        <taxon>Polyangia</taxon>
        <taxon>Polyangiales</taxon>
        <taxon>Polyangiaceae</taxon>
        <taxon>Sorangium</taxon>
    </lineage>
</organism>